<dbReference type="InterPro" id="IPR005599">
    <property type="entry name" value="GPI_mannosylTrfase"/>
</dbReference>
<comment type="subcellular location">
    <subcellularLocation>
        <location evidence="1 12">Endoplasmic reticulum membrane</location>
        <topology evidence="1 12">Multi-pass membrane protein</topology>
    </subcellularLocation>
</comment>
<dbReference type="STRING" id="47428.A0A284RMF2"/>
<dbReference type="GO" id="GO:0052917">
    <property type="term" value="F:dol-P-Man:Man(7)GlcNAc(2)-PP-Dol alpha-1,6-mannosyltransferase activity"/>
    <property type="evidence" value="ECO:0007669"/>
    <property type="project" value="UniProtKB-EC"/>
</dbReference>
<name>A0A284RMF2_ARMOS</name>
<evidence type="ECO:0000313" key="15">
    <source>
        <dbReference type="Proteomes" id="UP000219338"/>
    </source>
</evidence>
<evidence type="ECO:0000256" key="13">
    <source>
        <dbReference type="SAM" id="SignalP"/>
    </source>
</evidence>
<evidence type="ECO:0000256" key="6">
    <source>
        <dbReference type="ARBA" id="ARBA00022692"/>
    </source>
</evidence>
<keyword evidence="7 12" id="KW-0256">Endoplasmic reticulum</keyword>
<evidence type="ECO:0000256" key="1">
    <source>
        <dbReference type="ARBA" id="ARBA00004477"/>
    </source>
</evidence>
<comment type="caution">
    <text evidence="12">Lacks conserved residue(s) required for the propagation of feature annotation.</text>
</comment>
<dbReference type="EC" id="2.4.1.-" evidence="12"/>
<keyword evidence="9 12" id="KW-0472">Membrane</keyword>
<feature type="transmembrane region" description="Helical" evidence="12">
    <location>
        <begin position="352"/>
        <end position="370"/>
    </location>
</feature>
<dbReference type="UniPathway" id="UPA00378"/>
<evidence type="ECO:0000256" key="7">
    <source>
        <dbReference type="ARBA" id="ARBA00022824"/>
    </source>
</evidence>
<gene>
    <name evidence="14" type="ORF">ARMOST_13276</name>
</gene>
<keyword evidence="5" id="KW-0808">Transferase</keyword>
<proteinExistence type="inferred from homology"/>
<comment type="pathway">
    <text evidence="2">Protein modification; protein glycosylation.</text>
</comment>
<evidence type="ECO:0000256" key="2">
    <source>
        <dbReference type="ARBA" id="ARBA00004922"/>
    </source>
</evidence>
<dbReference type="GO" id="GO:0005789">
    <property type="term" value="C:endoplasmic reticulum membrane"/>
    <property type="evidence" value="ECO:0007669"/>
    <property type="project" value="UniProtKB-SubCell"/>
</dbReference>
<keyword evidence="8 12" id="KW-1133">Transmembrane helix</keyword>
<evidence type="ECO:0000256" key="12">
    <source>
        <dbReference type="RuleBase" id="RU363075"/>
    </source>
</evidence>
<feature type="chain" id="PRO_5012922115" description="Mannosyltransferase" evidence="13">
    <location>
        <begin position="16"/>
        <end position="514"/>
    </location>
</feature>
<evidence type="ECO:0000256" key="10">
    <source>
        <dbReference type="ARBA" id="ARBA00044721"/>
    </source>
</evidence>
<dbReference type="EMBL" id="FUEG01000011">
    <property type="protein sequence ID" value="SJL09895.1"/>
    <property type="molecule type" value="Genomic_DNA"/>
</dbReference>
<dbReference type="PANTHER" id="PTHR22760">
    <property type="entry name" value="GLYCOSYLTRANSFERASE"/>
    <property type="match status" value="1"/>
</dbReference>
<evidence type="ECO:0000256" key="5">
    <source>
        <dbReference type="ARBA" id="ARBA00022679"/>
    </source>
</evidence>
<accession>A0A284RMF2</accession>
<feature type="transmembrane region" description="Helical" evidence="12">
    <location>
        <begin position="144"/>
        <end position="162"/>
    </location>
</feature>
<evidence type="ECO:0000256" key="4">
    <source>
        <dbReference type="ARBA" id="ARBA00022676"/>
    </source>
</evidence>
<dbReference type="Pfam" id="PF03901">
    <property type="entry name" value="Glyco_transf_22"/>
    <property type="match status" value="1"/>
</dbReference>
<dbReference type="Proteomes" id="UP000219338">
    <property type="component" value="Unassembled WGS sequence"/>
</dbReference>
<evidence type="ECO:0000256" key="8">
    <source>
        <dbReference type="ARBA" id="ARBA00022989"/>
    </source>
</evidence>
<evidence type="ECO:0000313" key="14">
    <source>
        <dbReference type="EMBL" id="SJL09895.1"/>
    </source>
</evidence>
<dbReference type="OMA" id="MIRYLTF"/>
<sequence>MSIVLDALIFITAWAHVLLAPYTKVEESFNLHATHDVLMYGVGRDSLPKYDHFVFPGAVPRTFIGSVLLAWMSKVVINFAERLGFVSSKFDLQIIVRLVLASLNSLGLCCIQRGVSRRFGRLTGLFFTLFTVSQFHLPFWMGRTLPNMLALFPVNLATYLIVDGPPNAIRLSNARVTVVIALLTFTAVVFRAEVLLLLGPLSLQFLYLRYITFARLVKVGIFSTLASIALTVLVDSYFWDTKYLWPELFGIYFNVYQGKSADWGVEPPLTYFTRHLPRLLLSAVQLSLLGFCIDHRIRSLLLPSIVFVALISGLGHKEWRFIVYVVPVFNVAAARAAKWMVGRGKNRLSGRILYAGAFGLIFMNLAITLVHTSASMANYPGGEALSLLNRRYQHLRVAPHVHISNLAAQTGASLFLQEHSPPYLNAVKDRPWTYNKTENLTLQDLTMSKSITHLIMEPVEAAPTEWTVVEEVQGFDRWHVDRSILSGRKELLTRPWDIVTMSKRTMLWIMERND</sequence>
<feature type="signal peptide" evidence="13">
    <location>
        <begin position="1"/>
        <end position="15"/>
    </location>
</feature>
<comment type="catalytic activity">
    <reaction evidence="11">
        <text>an alpha-D-Man-(1-&gt;2)-alpha-D-Man-(1-&gt;2)-alpha-D-Man-(1-&gt;3)-[alpha-D-Man-(1-&gt;2)-alpha-D-Man-(1-&gt;3)-alpha-D-Man-(1-&gt;6)]-beta-D-Man-(1-&gt;4)-beta-D-GlcNAc-(1-&gt;4)-alpha-D-GlcNAc-diphospho-di-trans,poly-cis-dolichol + a di-trans,poly-cis-dolichyl beta-D-mannosyl phosphate = an alpha-D-Man-(1-&gt;2)-alpha-D-Man-(1-&gt;2)-alpha-D-Man-(1-&gt;3)-[alpha-D-Man-(1-&gt;2)-alpha-D-Man-(1-&gt;3)-[alpha-D-Man-(1-&gt;6)]-alpha-D-Man-(1-&gt;6)]-beta-D-Man-(1-&gt;4)-beta-D-GlcNAc-(1-&gt;4)-alpha-D-GlcNAc-diphospho-di-trans,poly-cis-dolichol + a di-trans,poly-cis-dolichyl phosphate + H(+)</text>
        <dbReference type="Rhea" id="RHEA:29535"/>
        <dbReference type="Rhea" id="RHEA-COMP:19498"/>
        <dbReference type="Rhea" id="RHEA-COMP:19501"/>
        <dbReference type="Rhea" id="RHEA-COMP:19518"/>
        <dbReference type="Rhea" id="RHEA-COMP:19519"/>
        <dbReference type="ChEBI" id="CHEBI:15378"/>
        <dbReference type="ChEBI" id="CHEBI:57683"/>
        <dbReference type="ChEBI" id="CHEBI:58211"/>
        <dbReference type="ChEBI" id="CHEBI:132517"/>
        <dbReference type="ChEBI" id="CHEBI:132519"/>
        <dbReference type="EC" id="2.4.1.260"/>
    </reaction>
    <physiologicalReaction direction="left-to-right" evidence="11">
        <dbReference type="Rhea" id="RHEA:29536"/>
    </physiologicalReaction>
</comment>
<reference evidence="15" key="1">
    <citation type="journal article" date="2017" name="Nat. Ecol. Evol.">
        <title>Genome expansion and lineage-specific genetic innovations in the forest pathogenic fungi Armillaria.</title>
        <authorList>
            <person name="Sipos G."/>
            <person name="Prasanna A.N."/>
            <person name="Walter M.C."/>
            <person name="O'Connor E."/>
            <person name="Balint B."/>
            <person name="Krizsan K."/>
            <person name="Kiss B."/>
            <person name="Hess J."/>
            <person name="Varga T."/>
            <person name="Slot J."/>
            <person name="Riley R."/>
            <person name="Boka B."/>
            <person name="Rigling D."/>
            <person name="Barry K."/>
            <person name="Lee J."/>
            <person name="Mihaltcheva S."/>
            <person name="LaButti K."/>
            <person name="Lipzen A."/>
            <person name="Waldron R."/>
            <person name="Moloney N.M."/>
            <person name="Sperisen C."/>
            <person name="Kredics L."/>
            <person name="Vagvoelgyi C."/>
            <person name="Patrignani A."/>
            <person name="Fitzpatrick D."/>
            <person name="Nagy I."/>
            <person name="Doyle S."/>
            <person name="Anderson J.B."/>
            <person name="Grigoriev I.V."/>
            <person name="Gueldener U."/>
            <person name="Muensterkoetter M."/>
            <person name="Nagy L.G."/>
        </authorList>
    </citation>
    <scope>NUCLEOTIDE SEQUENCE [LARGE SCALE GENOMIC DNA]</scope>
    <source>
        <strain evidence="15">C18/9</strain>
    </source>
</reference>
<keyword evidence="15" id="KW-1185">Reference proteome</keyword>
<comment type="similarity">
    <text evidence="3 12">Belongs to the glycosyltransferase 22 family.</text>
</comment>
<evidence type="ECO:0000256" key="3">
    <source>
        <dbReference type="ARBA" id="ARBA00007063"/>
    </source>
</evidence>
<feature type="transmembrane region" description="Helical" evidence="12">
    <location>
        <begin position="174"/>
        <end position="198"/>
    </location>
</feature>
<dbReference type="GO" id="GO:0006487">
    <property type="term" value="P:protein N-linked glycosylation"/>
    <property type="evidence" value="ECO:0007669"/>
    <property type="project" value="TreeGrafter"/>
</dbReference>
<protein>
    <recommendedName>
        <fullName evidence="12">Mannosyltransferase</fullName>
        <ecNumber evidence="12">2.4.1.-</ecNumber>
    </recommendedName>
</protein>
<keyword evidence="13" id="KW-0732">Signal</keyword>
<evidence type="ECO:0000256" key="11">
    <source>
        <dbReference type="ARBA" id="ARBA00048899"/>
    </source>
</evidence>
<comment type="function">
    <text evidence="10">Mannosyltransferase that operates in the biosynthetic pathway of dolichol-linked oligosaccharides, the glycan precursors employed in protein asparagine (N)-glycosylation. The assembly of dolichol-linked oligosaccharides begins on the cytosolic side of the endoplasmic reticulum membrane and finishes in its lumen. The sequential addition of sugars to dolichol pyrophosphate produces dolichol-linked oligosaccharides containing fourteen sugars, including two GlcNAcs, nine mannoses and three glucoses. Once assembled, the oligosaccharide is transferred from the lipid to nascent proteins by oligosaccharyltransferases. In the lumen of the endoplasmic reticulum, adds the eighth mannose residue in an alpha-1,6 linkage onto Man(7)GlcNAc(2)-PP-dolichol to produce Man(8)GlcNAc(2)-PP-dolichol.</text>
</comment>
<dbReference type="OrthoDB" id="19039at2759"/>
<keyword evidence="4 12" id="KW-0328">Glycosyltransferase</keyword>
<keyword evidence="6 12" id="KW-0812">Transmembrane</keyword>
<dbReference type="PANTHER" id="PTHR22760:SF1">
    <property type="entry name" value="DOL-P-MAN:MAN(7)GLCNAC(2)-PP-DOL ALPHA-1,6-MANNOSYLTRANSFERASE"/>
    <property type="match status" value="1"/>
</dbReference>
<dbReference type="AlphaFoldDB" id="A0A284RMF2"/>
<organism evidence="14 15">
    <name type="scientific">Armillaria ostoyae</name>
    <name type="common">Armillaria root rot fungus</name>
    <dbReference type="NCBI Taxonomy" id="47428"/>
    <lineage>
        <taxon>Eukaryota</taxon>
        <taxon>Fungi</taxon>
        <taxon>Dikarya</taxon>
        <taxon>Basidiomycota</taxon>
        <taxon>Agaricomycotina</taxon>
        <taxon>Agaricomycetes</taxon>
        <taxon>Agaricomycetidae</taxon>
        <taxon>Agaricales</taxon>
        <taxon>Marasmiineae</taxon>
        <taxon>Physalacriaceae</taxon>
        <taxon>Armillaria</taxon>
    </lineage>
</organism>
<feature type="transmembrane region" description="Helical" evidence="12">
    <location>
        <begin position="219"/>
        <end position="239"/>
    </location>
</feature>
<evidence type="ECO:0000256" key="9">
    <source>
        <dbReference type="ARBA" id="ARBA00023136"/>
    </source>
</evidence>